<evidence type="ECO:0000313" key="2">
    <source>
        <dbReference type="EMBL" id="KAF2106981.1"/>
    </source>
</evidence>
<evidence type="ECO:0000313" key="3">
    <source>
        <dbReference type="Proteomes" id="UP000799770"/>
    </source>
</evidence>
<feature type="region of interest" description="Disordered" evidence="1">
    <location>
        <begin position="340"/>
        <end position="363"/>
    </location>
</feature>
<organism evidence="2 3">
    <name type="scientific">Lophiotrema nucula</name>
    <dbReference type="NCBI Taxonomy" id="690887"/>
    <lineage>
        <taxon>Eukaryota</taxon>
        <taxon>Fungi</taxon>
        <taxon>Dikarya</taxon>
        <taxon>Ascomycota</taxon>
        <taxon>Pezizomycotina</taxon>
        <taxon>Dothideomycetes</taxon>
        <taxon>Pleosporomycetidae</taxon>
        <taxon>Pleosporales</taxon>
        <taxon>Lophiotremataceae</taxon>
        <taxon>Lophiotrema</taxon>
    </lineage>
</organism>
<accession>A0A6A5YL94</accession>
<feature type="compositionally biased region" description="Basic and acidic residues" evidence="1">
    <location>
        <begin position="217"/>
        <end position="246"/>
    </location>
</feature>
<keyword evidence="3" id="KW-1185">Reference proteome</keyword>
<reference evidence="2" key="1">
    <citation type="journal article" date="2020" name="Stud. Mycol.">
        <title>101 Dothideomycetes genomes: a test case for predicting lifestyles and emergence of pathogens.</title>
        <authorList>
            <person name="Haridas S."/>
            <person name="Albert R."/>
            <person name="Binder M."/>
            <person name="Bloem J."/>
            <person name="Labutti K."/>
            <person name="Salamov A."/>
            <person name="Andreopoulos B."/>
            <person name="Baker S."/>
            <person name="Barry K."/>
            <person name="Bills G."/>
            <person name="Bluhm B."/>
            <person name="Cannon C."/>
            <person name="Castanera R."/>
            <person name="Culley D."/>
            <person name="Daum C."/>
            <person name="Ezra D."/>
            <person name="Gonzalez J."/>
            <person name="Henrissat B."/>
            <person name="Kuo A."/>
            <person name="Liang C."/>
            <person name="Lipzen A."/>
            <person name="Lutzoni F."/>
            <person name="Magnuson J."/>
            <person name="Mondo S."/>
            <person name="Nolan M."/>
            <person name="Ohm R."/>
            <person name="Pangilinan J."/>
            <person name="Park H.-J."/>
            <person name="Ramirez L."/>
            <person name="Alfaro M."/>
            <person name="Sun H."/>
            <person name="Tritt A."/>
            <person name="Yoshinaga Y."/>
            <person name="Zwiers L.-H."/>
            <person name="Turgeon B."/>
            <person name="Goodwin S."/>
            <person name="Spatafora J."/>
            <person name="Crous P."/>
            <person name="Grigoriev I."/>
        </authorList>
    </citation>
    <scope>NUCLEOTIDE SEQUENCE</scope>
    <source>
        <strain evidence="2">CBS 627.86</strain>
    </source>
</reference>
<gene>
    <name evidence="2" type="ORF">BDV96DRAFT_673934</name>
</gene>
<feature type="region of interest" description="Disordered" evidence="1">
    <location>
        <begin position="85"/>
        <end position="109"/>
    </location>
</feature>
<name>A0A6A5YL94_9PLEO</name>
<feature type="region of interest" description="Disordered" evidence="1">
    <location>
        <begin position="1"/>
        <end position="68"/>
    </location>
</feature>
<feature type="region of interest" description="Disordered" evidence="1">
    <location>
        <begin position="384"/>
        <end position="409"/>
    </location>
</feature>
<feature type="compositionally biased region" description="Polar residues" evidence="1">
    <location>
        <begin position="97"/>
        <end position="109"/>
    </location>
</feature>
<evidence type="ECO:0000256" key="1">
    <source>
        <dbReference type="SAM" id="MobiDB-lite"/>
    </source>
</evidence>
<dbReference type="OrthoDB" id="10469183at2759"/>
<dbReference type="EMBL" id="ML977358">
    <property type="protein sequence ID" value="KAF2106981.1"/>
    <property type="molecule type" value="Genomic_DNA"/>
</dbReference>
<feature type="compositionally biased region" description="Basic and acidic residues" evidence="1">
    <location>
        <begin position="303"/>
        <end position="313"/>
    </location>
</feature>
<feature type="compositionally biased region" description="Polar residues" evidence="1">
    <location>
        <begin position="1"/>
        <end position="21"/>
    </location>
</feature>
<dbReference type="Proteomes" id="UP000799770">
    <property type="component" value="Unassembled WGS sequence"/>
</dbReference>
<feature type="region of interest" description="Disordered" evidence="1">
    <location>
        <begin position="197"/>
        <end position="323"/>
    </location>
</feature>
<proteinExistence type="predicted"/>
<protein>
    <submittedName>
        <fullName evidence="2">Uncharacterized protein</fullName>
    </submittedName>
</protein>
<feature type="compositionally biased region" description="Polar residues" evidence="1">
    <location>
        <begin position="343"/>
        <end position="362"/>
    </location>
</feature>
<feature type="compositionally biased region" description="Basic and acidic residues" evidence="1">
    <location>
        <begin position="85"/>
        <end position="94"/>
    </location>
</feature>
<sequence>MYTTFSSKSKQAAVNTYTNTAPRLPPAHNCHSVKVPSGNSWAGSHRDDKSDEPCAGYAHHAKDGNDSKDLPYLEQIIRKEKWERGVGPKPKTCEPIHNSNPTDRSSLESPNYKNNYPIHSQKVQSCRALNPTTQGAREAPIMANEGSVEIRGGHPNNSRSQTRETHTESTPAVEMLAGTNSKLVQKTMKLNPLSVTTERVHDESLNNDTANAGSSRLGKDGTAKKEPTRSPGDRECTQPLPHDKTVNDIQSDDGNACGSVRSPDEGICNISSGPTKLNKDGVIGVVEKKPTEVASDEGADDEFEKRQDDELQRKPPAFKMASDMDLPPVIVDLAGRLPKENESVGTRNGHFQTASQKDTTSAGVPFARLSNKMDLVSRLWKDQQTQNAPFENEASLRNTRALPQQIPRT</sequence>
<feature type="region of interest" description="Disordered" evidence="1">
    <location>
        <begin position="147"/>
        <end position="170"/>
    </location>
</feature>
<dbReference type="AlphaFoldDB" id="A0A6A5YL94"/>